<gene>
    <name evidence="1" type="ORF">F6J89_13250</name>
</gene>
<reference evidence="1" key="1">
    <citation type="submission" date="2019-11" db="EMBL/GenBank/DDBJ databases">
        <title>Genomic insights into an expanded diversity of filamentous marine cyanobacteria reveals the extraordinary biosynthetic potential of Moorea and Okeania.</title>
        <authorList>
            <person name="Ferreira Leao T."/>
            <person name="Wang M."/>
            <person name="Moss N."/>
            <person name="Da Silva R."/>
            <person name="Sanders J."/>
            <person name="Nurk S."/>
            <person name="Gurevich A."/>
            <person name="Humphrey G."/>
            <person name="Reher R."/>
            <person name="Zhu Q."/>
            <person name="Belda-Ferre P."/>
            <person name="Glukhov E."/>
            <person name="Rex R."/>
            <person name="Dorrestein P.C."/>
            <person name="Knight R."/>
            <person name="Pevzner P."/>
            <person name="Gerwick W.H."/>
            <person name="Gerwick L."/>
        </authorList>
    </citation>
    <scope>NUCLEOTIDE SEQUENCE</scope>
    <source>
        <strain evidence="1">SIO1C4</strain>
    </source>
</reference>
<dbReference type="AlphaFoldDB" id="A0A6B3NAM3"/>
<sequence>MPRLRTIWAKTWNRECEKVFTKLAVRKLLNIKSRDTINDHCLYFGYEAPFGEEQVEQLFLMNLWLRAGYGAKHGRSNFLRLKRLGKLDSEFQKLGISVEEELKKLRERIANGDHINCRTS</sequence>
<evidence type="ECO:0000313" key="1">
    <source>
        <dbReference type="EMBL" id="NER28563.1"/>
    </source>
</evidence>
<comment type="caution">
    <text evidence="1">The sequence shown here is derived from an EMBL/GenBank/DDBJ whole genome shotgun (WGS) entry which is preliminary data.</text>
</comment>
<accession>A0A6B3NAM3</accession>
<dbReference type="EMBL" id="JAAHFQ010000230">
    <property type="protein sequence ID" value="NER28563.1"/>
    <property type="molecule type" value="Genomic_DNA"/>
</dbReference>
<protein>
    <submittedName>
        <fullName evidence="1">Uncharacterized protein</fullName>
    </submittedName>
</protein>
<name>A0A6B3NAM3_9CYAN</name>
<organism evidence="1">
    <name type="scientific">Symploca sp. SIO1C4</name>
    <dbReference type="NCBI Taxonomy" id="2607765"/>
    <lineage>
        <taxon>Bacteria</taxon>
        <taxon>Bacillati</taxon>
        <taxon>Cyanobacteriota</taxon>
        <taxon>Cyanophyceae</taxon>
        <taxon>Coleofasciculales</taxon>
        <taxon>Coleofasciculaceae</taxon>
        <taxon>Symploca</taxon>
    </lineage>
</organism>
<proteinExistence type="predicted"/>